<feature type="transmembrane region" description="Helical" evidence="1">
    <location>
        <begin position="81"/>
        <end position="101"/>
    </location>
</feature>
<dbReference type="OrthoDB" id="308442at2"/>
<name>A0A0G4K9P8_9SPIR</name>
<keyword evidence="1" id="KW-0472">Membrane</keyword>
<evidence type="ECO:0000313" key="3">
    <source>
        <dbReference type="Proteomes" id="UP000043763"/>
    </source>
</evidence>
<dbReference type="RefSeq" id="WP_048595469.1">
    <property type="nucleotide sequence ID" value="NZ_CVLB01000002.1"/>
</dbReference>
<organism evidence="2 3">
    <name type="scientific">Brachyspira suanatina</name>
    <dbReference type="NCBI Taxonomy" id="381802"/>
    <lineage>
        <taxon>Bacteria</taxon>
        <taxon>Pseudomonadati</taxon>
        <taxon>Spirochaetota</taxon>
        <taxon>Spirochaetia</taxon>
        <taxon>Brachyspirales</taxon>
        <taxon>Brachyspiraceae</taxon>
        <taxon>Brachyspira</taxon>
    </lineage>
</organism>
<reference evidence="3" key="1">
    <citation type="submission" date="2015-04" db="EMBL/GenBank/DDBJ databases">
        <authorList>
            <person name="Mushtaq Mamoona"/>
        </authorList>
    </citation>
    <scope>NUCLEOTIDE SEQUENCE [LARGE SCALE GENOMIC DNA]</scope>
    <source>
        <strain evidence="3">AN4859/03</strain>
    </source>
</reference>
<protein>
    <submittedName>
        <fullName evidence="2">Conserved hypothetical membrane protein</fullName>
    </submittedName>
</protein>
<keyword evidence="1" id="KW-1133">Transmembrane helix</keyword>
<dbReference type="Proteomes" id="UP000043763">
    <property type="component" value="Unassembled WGS sequence"/>
</dbReference>
<keyword evidence="1" id="KW-0812">Transmembrane</keyword>
<accession>A0A0G4K9P8</accession>
<dbReference type="EMBL" id="CVLB01000002">
    <property type="protein sequence ID" value="CRF34850.1"/>
    <property type="molecule type" value="Genomic_DNA"/>
</dbReference>
<feature type="transmembrane region" description="Helical" evidence="1">
    <location>
        <begin position="138"/>
        <end position="159"/>
    </location>
</feature>
<feature type="transmembrane region" description="Helical" evidence="1">
    <location>
        <begin position="113"/>
        <end position="132"/>
    </location>
</feature>
<gene>
    <name evidence="2" type="ORF">BRSU_2289</name>
</gene>
<dbReference type="AlphaFoldDB" id="A0A0G4K9P8"/>
<keyword evidence="3" id="KW-1185">Reference proteome</keyword>
<proteinExistence type="predicted"/>
<evidence type="ECO:0000313" key="2">
    <source>
        <dbReference type="EMBL" id="CRF34850.1"/>
    </source>
</evidence>
<feature type="transmembrane region" description="Helical" evidence="1">
    <location>
        <begin position="7"/>
        <end position="23"/>
    </location>
</feature>
<sequence length="160" mass="18894">MKFLKRNRLTIILIFIIISYIFYNDFIKNNNNKEINIYNLNYIVEDNYIIEDNYNTDSDIKYQNIRRYRSDVDLDLEEDRVFIMFIGSLIIGLLLSFILLLKNSLPKKELIAAKIILIVSVIITGLIIFINYENIKNILEYLSLPIGFIIGFVLGRLLFK</sequence>
<evidence type="ECO:0000256" key="1">
    <source>
        <dbReference type="SAM" id="Phobius"/>
    </source>
</evidence>